<reference evidence="3" key="1">
    <citation type="submission" date="2020-10" db="EMBL/GenBank/DDBJ databases">
        <authorList>
            <person name="Gilroy R."/>
        </authorList>
    </citation>
    <scope>NUCLEOTIDE SEQUENCE</scope>
    <source>
        <strain evidence="3">ChiSjej6B24-2974</strain>
    </source>
</reference>
<evidence type="ECO:0000313" key="3">
    <source>
        <dbReference type="EMBL" id="HIQ83280.1"/>
    </source>
</evidence>
<feature type="transmembrane region" description="Helical" evidence="1">
    <location>
        <begin position="118"/>
        <end position="135"/>
    </location>
</feature>
<dbReference type="Proteomes" id="UP000824260">
    <property type="component" value="Unassembled WGS sequence"/>
</dbReference>
<evidence type="ECO:0000313" key="4">
    <source>
        <dbReference type="Proteomes" id="UP000824260"/>
    </source>
</evidence>
<dbReference type="EMBL" id="DVFZ01000094">
    <property type="protein sequence ID" value="HIQ83280.1"/>
    <property type="molecule type" value="Genomic_DNA"/>
</dbReference>
<keyword evidence="1" id="KW-0472">Membrane</keyword>
<gene>
    <name evidence="3" type="ORF">IAA52_09290</name>
</gene>
<feature type="transmembrane region" description="Helical" evidence="1">
    <location>
        <begin position="90"/>
        <end position="112"/>
    </location>
</feature>
<feature type="transmembrane region" description="Helical" evidence="1">
    <location>
        <begin position="55"/>
        <end position="78"/>
    </location>
</feature>
<name>A0A9D0ZMK2_9FIRM</name>
<evidence type="ECO:0000259" key="2">
    <source>
        <dbReference type="Pfam" id="PF04892"/>
    </source>
</evidence>
<sequence>MKRRRLVRLALLVYALALVSFMFFGLGRVEQRSSFQDSLEIYSIPPWFPKMPSDAWRIWIFSVGNLAAFMPLGALIPASLSQAWRKYWKCLLLFLAGIAALELLQMMSLLGSFDVEDILVNTMGFSAGSAAWKFARRGKNVKKQLLLWCVAAFVLIWVCIGAAEAVNGILG</sequence>
<feature type="domain" description="VanZ-like" evidence="2">
    <location>
        <begin position="12"/>
        <end position="135"/>
    </location>
</feature>
<protein>
    <submittedName>
        <fullName evidence="3">VanZ family protein</fullName>
    </submittedName>
</protein>
<dbReference type="InterPro" id="IPR006976">
    <property type="entry name" value="VanZ-like"/>
</dbReference>
<dbReference type="Pfam" id="PF04892">
    <property type="entry name" value="VanZ"/>
    <property type="match status" value="1"/>
</dbReference>
<keyword evidence="1" id="KW-0812">Transmembrane</keyword>
<keyword evidence="1" id="KW-1133">Transmembrane helix</keyword>
<evidence type="ECO:0000256" key="1">
    <source>
        <dbReference type="SAM" id="Phobius"/>
    </source>
</evidence>
<organism evidence="3 4">
    <name type="scientific">Candidatus Pullichristensenella stercorigallinarum</name>
    <dbReference type="NCBI Taxonomy" id="2840909"/>
    <lineage>
        <taxon>Bacteria</taxon>
        <taxon>Bacillati</taxon>
        <taxon>Bacillota</taxon>
        <taxon>Clostridia</taxon>
        <taxon>Candidatus Pullichristensenella</taxon>
    </lineage>
</organism>
<comment type="caution">
    <text evidence="3">The sequence shown here is derived from an EMBL/GenBank/DDBJ whole genome shotgun (WGS) entry which is preliminary data.</text>
</comment>
<accession>A0A9D0ZMK2</accession>
<proteinExistence type="predicted"/>
<feature type="transmembrane region" description="Helical" evidence="1">
    <location>
        <begin position="147"/>
        <end position="170"/>
    </location>
</feature>
<reference evidence="3" key="2">
    <citation type="journal article" date="2021" name="PeerJ">
        <title>Extensive microbial diversity within the chicken gut microbiome revealed by metagenomics and culture.</title>
        <authorList>
            <person name="Gilroy R."/>
            <person name="Ravi A."/>
            <person name="Getino M."/>
            <person name="Pursley I."/>
            <person name="Horton D.L."/>
            <person name="Alikhan N.F."/>
            <person name="Baker D."/>
            <person name="Gharbi K."/>
            <person name="Hall N."/>
            <person name="Watson M."/>
            <person name="Adriaenssens E.M."/>
            <person name="Foster-Nyarko E."/>
            <person name="Jarju S."/>
            <person name="Secka A."/>
            <person name="Antonio M."/>
            <person name="Oren A."/>
            <person name="Chaudhuri R.R."/>
            <person name="La Ragione R."/>
            <person name="Hildebrand F."/>
            <person name="Pallen M.J."/>
        </authorList>
    </citation>
    <scope>NUCLEOTIDE SEQUENCE</scope>
    <source>
        <strain evidence="3">ChiSjej6B24-2974</strain>
    </source>
</reference>
<dbReference type="AlphaFoldDB" id="A0A9D0ZMK2"/>